<dbReference type="PANTHER" id="PTHR46825:SF9">
    <property type="entry name" value="BETA-LACTAMASE-RELATED DOMAIN-CONTAINING PROTEIN"/>
    <property type="match status" value="1"/>
</dbReference>
<evidence type="ECO:0000313" key="2">
    <source>
        <dbReference type="EMBL" id="ACZ40580.1"/>
    </source>
</evidence>
<reference evidence="3" key="1">
    <citation type="submission" date="2009-11" db="EMBL/GenBank/DDBJ databases">
        <title>The complete chromosome 2 of Sphaerobacter thermophilus DSM 20745.</title>
        <authorList>
            <person name="Lucas S."/>
            <person name="Copeland A."/>
            <person name="Lapidus A."/>
            <person name="Glavina del Rio T."/>
            <person name="Dalin E."/>
            <person name="Tice H."/>
            <person name="Bruce D."/>
            <person name="Goodwin L."/>
            <person name="Pitluck S."/>
            <person name="Kyrpides N."/>
            <person name="Mavromatis K."/>
            <person name="Ivanova N."/>
            <person name="Mikhailova N."/>
            <person name="LaButti K.M."/>
            <person name="Clum A."/>
            <person name="Sun H.I."/>
            <person name="Brettin T."/>
            <person name="Detter J.C."/>
            <person name="Han C."/>
            <person name="Larimer F."/>
            <person name="Land M."/>
            <person name="Hauser L."/>
            <person name="Markowitz V."/>
            <person name="Cheng J.F."/>
            <person name="Hugenholtz P."/>
            <person name="Woyke T."/>
            <person name="Wu D."/>
            <person name="Steenblock K."/>
            <person name="Schneider S."/>
            <person name="Pukall R."/>
            <person name="Goeker M."/>
            <person name="Klenk H.P."/>
            <person name="Eisen J.A."/>
        </authorList>
    </citation>
    <scope>NUCLEOTIDE SEQUENCE [LARGE SCALE GENOMIC DNA]</scope>
    <source>
        <strain evidence="3">ATCC 49802 / DSM 20745 / S 6022</strain>
    </source>
</reference>
<dbReference type="InterPro" id="IPR001466">
    <property type="entry name" value="Beta-lactam-related"/>
</dbReference>
<dbReference type="EMBL" id="CP001824">
    <property type="protein sequence ID" value="ACZ40580.1"/>
    <property type="molecule type" value="Genomic_DNA"/>
</dbReference>
<name>D1C9T7_SPHTD</name>
<evidence type="ECO:0000313" key="3">
    <source>
        <dbReference type="Proteomes" id="UP000002027"/>
    </source>
</evidence>
<accession>D1C9T7</accession>
<dbReference type="SUPFAM" id="SSF56601">
    <property type="entry name" value="beta-lactamase/transpeptidase-like"/>
    <property type="match status" value="1"/>
</dbReference>
<protein>
    <submittedName>
        <fullName evidence="2">Beta-lactamase</fullName>
    </submittedName>
</protein>
<dbReference type="KEGG" id="sti:Sthe_3180"/>
<evidence type="ECO:0000259" key="1">
    <source>
        <dbReference type="Pfam" id="PF00144"/>
    </source>
</evidence>
<keyword evidence="3" id="KW-1185">Reference proteome</keyword>
<dbReference type="InterPro" id="IPR012338">
    <property type="entry name" value="Beta-lactam/transpept-like"/>
</dbReference>
<dbReference type="eggNOG" id="COG1680">
    <property type="taxonomic scope" value="Bacteria"/>
</dbReference>
<proteinExistence type="predicted"/>
<dbReference type="OrthoDB" id="119951at2"/>
<dbReference type="RefSeq" id="WP_012873615.1">
    <property type="nucleotide sequence ID" value="NC_013524.1"/>
</dbReference>
<feature type="domain" description="Beta-lactamase-related" evidence="1">
    <location>
        <begin position="12"/>
        <end position="334"/>
    </location>
</feature>
<reference evidence="2 3" key="2">
    <citation type="journal article" date="2010" name="Stand. Genomic Sci.">
        <title>Complete genome sequence of Desulfohalobium retbaense type strain (HR(100)).</title>
        <authorList>
            <person name="Spring S."/>
            <person name="Nolan M."/>
            <person name="Lapidus A."/>
            <person name="Glavina Del Rio T."/>
            <person name="Copeland A."/>
            <person name="Tice H."/>
            <person name="Cheng J.F."/>
            <person name="Lucas S."/>
            <person name="Land M."/>
            <person name="Chen F."/>
            <person name="Bruce D."/>
            <person name="Goodwin L."/>
            <person name="Pitluck S."/>
            <person name="Ivanova N."/>
            <person name="Mavromatis K."/>
            <person name="Mikhailova N."/>
            <person name="Pati A."/>
            <person name="Chen A."/>
            <person name="Palaniappan K."/>
            <person name="Hauser L."/>
            <person name="Chang Y.J."/>
            <person name="Jeffries C.D."/>
            <person name="Munk C."/>
            <person name="Kiss H."/>
            <person name="Chain P."/>
            <person name="Han C."/>
            <person name="Brettin T."/>
            <person name="Detter J.C."/>
            <person name="Schuler E."/>
            <person name="Goker M."/>
            <person name="Rohde M."/>
            <person name="Bristow J."/>
            <person name="Eisen J.A."/>
            <person name="Markowitz V."/>
            <person name="Hugenholtz P."/>
            <person name="Kyrpides N.C."/>
            <person name="Klenk H.P."/>
        </authorList>
    </citation>
    <scope>NUCLEOTIDE SEQUENCE [LARGE SCALE GENOMIC DNA]</scope>
    <source>
        <strain evidence="3">ATCC 49802 / DSM 20745 / S 6022</strain>
    </source>
</reference>
<dbReference type="Gene3D" id="3.40.710.10">
    <property type="entry name" value="DD-peptidase/beta-lactamase superfamily"/>
    <property type="match status" value="1"/>
</dbReference>
<dbReference type="Pfam" id="PF00144">
    <property type="entry name" value="Beta-lactamase"/>
    <property type="match status" value="1"/>
</dbReference>
<dbReference type="InterPro" id="IPR050491">
    <property type="entry name" value="AmpC-like"/>
</dbReference>
<organism evidence="2 3">
    <name type="scientific">Sphaerobacter thermophilus (strain ATCC 49802 / DSM 20745 / KCCM 41009 / NCIMB 13125 / S 6022)</name>
    <dbReference type="NCBI Taxonomy" id="479434"/>
    <lineage>
        <taxon>Bacteria</taxon>
        <taxon>Pseudomonadati</taxon>
        <taxon>Thermomicrobiota</taxon>
        <taxon>Thermomicrobia</taxon>
        <taxon>Sphaerobacterales</taxon>
        <taxon>Sphaerobacterineae</taxon>
        <taxon>Sphaerobacteraceae</taxon>
        <taxon>Sphaerobacter</taxon>
    </lineage>
</organism>
<gene>
    <name evidence="2" type="ordered locus">Sthe_3180</name>
</gene>
<dbReference type="InParanoid" id="D1C9T7"/>
<dbReference type="PANTHER" id="PTHR46825">
    <property type="entry name" value="D-ALANYL-D-ALANINE-CARBOXYPEPTIDASE/ENDOPEPTIDASE AMPH"/>
    <property type="match status" value="1"/>
</dbReference>
<sequence>MSETTTPAPELDGVVEAAMTRWGVPGLTLGILRDGEAETRAYGVASLESGYPLRPDSLFQIGSISKVYTATLVMTFVEEGVLDLDTPVWTYLPDLVLADAAARDAITVRHLLAHTSGLEGDRFTDYGMGDDALTRAIAEFHTLRQITPPGETWAYCNSGFYLTGAIIERLTGKPFEAVMRERVFEPLGLTRSFFFAHEAITYPVAVGHSPVQPGEPAHEVARRYPLPRCVNAAGGIISDVGDLLRFAAFHLGDGTVDGKRVLSPESLAAMREPQAEAGSFAEAYGLAWALHAYDGGWVIGHGGTTGGFQAQLRLVPGRGFAVAVLTNSSQGAAAYSEIIDWVLEHECGLRPVRPEPVSLSADELAWFAGRYHRPDVDITISVDGDRLRADVVTRSQLTGKETTLPPLTLIPIGERRFLIADTHVRGETVEFLEGPDGAPRFLRFHGRLADWQGR</sequence>
<dbReference type="HOGENOM" id="CLU_020027_13_0_0"/>
<dbReference type="AlphaFoldDB" id="D1C9T7"/>
<dbReference type="Proteomes" id="UP000002027">
    <property type="component" value="Chromosome 2"/>
</dbReference>
<dbReference type="STRING" id="479434.Sthe_3180"/>